<reference evidence="2 3" key="1">
    <citation type="submission" date="2024-09" db="EMBL/GenBank/DDBJ databases">
        <authorList>
            <person name="Sun Q."/>
            <person name="Mori K."/>
        </authorList>
    </citation>
    <scope>NUCLEOTIDE SEQUENCE [LARGE SCALE GENOMIC DNA]</scope>
    <source>
        <strain evidence="2 3">CECT 8300</strain>
    </source>
</reference>
<keyword evidence="3" id="KW-1185">Reference proteome</keyword>
<dbReference type="InterPro" id="IPR006674">
    <property type="entry name" value="HD_domain"/>
</dbReference>
<name>A0ABV5H4E3_9FLAO</name>
<gene>
    <name evidence="2" type="ORF">ACFFU1_17625</name>
</gene>
<feature type="domain" description="HD/PDEase" evidence="1">
    <location>
        <begin position="25"/>
        <end position="139"/>
    </location>
</feature>
<evidence type="ECO:0000313" key="3">
    <source>
        <dbReference type="Proteomes" id="UP001589590"/>
    </source>
</evidence>
<dbReference type="Gene3D" id="1.10.3210.10">
    <property type="entry name" value="Hypothetical protein af1432"/>
    <property type="match status" value="1"/>
</dbReference>
<organism evidence="2 3">
    <name type="scientific">Algibacter miyuki</name>
    <dbReference type="NCBI Taxonomy" id="1306933"/>
    <lineage>
        <taxon>Bacteria</taxon>
        <taxon>Pseudomonadati</taxon>
        <taxon>Bacteroidota</taxon>
        <taxon>Flavobacteriia</taxon>
        <taxon>Flavobacteriales</taxon>
        <taxon>Flavobacteriaceae</taxon>
        <taxon>Algibacter</taxon>
    </lineage>
</organism>
<dbReference type="CDD" id="cd00077">
    <property type="entry name" value="HDc"/>
    <property type="match status" value="1"/>
</dbReference>
<dbReference type="EMBL" id="JBHMFA010000032">
    <property type="protein sequence ID" value="MFB9106732.1"/>
    <property type="molecule type" value="Genomic_DNA"/>
</dbReference>
<protein>
    <submittedName>
        <fullName evidence="2">HD domain-containing protein</fullName>
    </submittedName>
</protein>
<dbReference type="Pfam" id="PF01966">
    <property type="entry name" value="HD"/>
    <property type="match status" value="1"/>
</dbReference>
<accession>A0ABV5H4E3</accession>
<sequence>MNNQMVNKIKDYCLNLLTHSRCKVLPFHSVKHTLEVFENVAIIGSYEDVSEEEIEILKIAGLFHDTGISKEYDSHEKISANYAHAYLSSINYSNKAKAEVMNCINATKMPQSPESTLECIMCDADLLHLSSNNYLFKSELLRMEWKEYMGLVFTDQEWYQLNLDFLKNHNYHTNYGKNVLQIKKENNIMLMKRLKAEAMV</sequence>
<evidence type="ECO:0000259" key="1">
    <source>
        <dbReference type="SMART" id="SM00471"/>
    </source>
</evidence>
<dbReference type="InterPro" id="IPR003607">
    <property type="entry name" value="HD/PDEase_dom"/>
</dbReference>
<dbReference type="Proteomes" id="UP001589590">
    <property type="component" value="Unassembled WGS sequence"/>
</dbReference>
<dbReference type="SMART" id="SM00471">
    <property type="entry name" value="HDc"/>
    <property type="match status" value="1"/>
</dbReference>
<dbReference type="RefSeq" id="WP_290268020.1">
    <property type="nucleotide sequence ID" value="NZ_JAUFQP010000001.1"/>
</dbReference>
<evidence type="ECO:0000313" key="2">
    <source>
        <dbReference type="EMBL" id="MFB9106732.1"/>
    </source>
</evidence>
<proteinExistence type="predicted"/>
<comment type="caution">
    <text evidence="2">The sequence shown here is derived from an EMBL/GenBank/DDBJ whole genome shotgun (WGS) entry which is preliminary data.</text>
</comment>
<dbReference type="SUPFAM" id="SSF109604">
    <property type="entry name" value="HD-domain/PDEase-like"/>
    <property type="match status" value="1"/>
</dbReference>